<gene>
    <name evidence="2" type="ORF">V1634_32930</name>
</gene>
<name>A0ABU7SNV2_9ACTN</name>
<dbReference type="EMBL" id="JAZGQL010000036">
    <property type="protein sequence ID" value="MEE6311641.1"/>
    <property type="molecule type" value="Genomic_DNA"/>
</dbReference>
<feature type="transmembrane region" description="Helical" evidence="1">
    <location>
        <begin position="418"/>
        <end position="436"/>
    </location>
</feature>
<evidence type="ECO:0000313" key="2">
    <source>
        <dbReference type="EMBL" id="MEE6311641.1"/>
    </source>
</evidence>
<feature type="transmembrane region" description="Helical" evidence="1">
    <location>
        <begin position="360"/>
        <end position="382"/>
    </location>
</feature>
<dbReference type="RefSeq" id="WP_331211529.1">
    <property type="nucleotide sequence ID" value="NZ_JAZGQL010000036.1"/>
</dbReference>
<feature type="transmembrane region" description="Helical" evidence="1">
    <location>
        <begin position="222"/>
        <end position="239"/>
    </location>
</feature>
<feature type="transmembrane region" description="Helical" evidence="1">
    <location>
        <begin position="112"/>
        <end position="129"/>
    </location>
</feature>
<protein>
    <recommendedName>
        <fullName evidence="4">Oligosaccharide repeat unit polymerase</fullName>
    </recommendedName>
</protein>
<comment type="caution">
    <text evidence="2">The sequence shown here is derived from an EMBL/GenBank/DDBJ whole genome shotgun (WGS) entry which is preliminary data.</text>
</comment>
<feature type="transmembrane region" description="Helical" evidence="1">
    <location>
        <begin position="32"/>
        <end position="52"/>
    </location>
</feature>
<dbReference type="Proteomes" id="UP001339911">
    <property type="component" value="Unassembled WGS sequence"/>
</dbReference>
<accession>A0ABU7SNV2</accession>
<evidence type="ECO:0008006" key="4">
    <source>
        <dbReference type="Google" id="ProtNLM"/>
    </source>
</evidence>
<feature type="transmembrane region" description="Helical" evidence="1">
    <location>
        <begin position="6"/>
        <end position="23"/>
    </location>
</feature>
<feature type="transmembrane region" description="Helical" evidence="1">
    <location>
        <begin position="178"/>
        <end position="193"/>
    </location>
</feature>
<proteinExistence type="predicted"/>
<keyword evidence="1" id="KW-0812">Transmembrane</keyword>
<keyword evidence="1" id="KW-0472">Membrane</keyword>
<feature type="transmembrane region" description="Helical" evidence="1">
    <location>
        <begin position="149"/>
        <end position="171"/>
    </location>
</feature>
<evidence type="ECO:0000256" key="1">
    <source>
        <dbReference type="SAM" id="Phobius"/>
    </source>
</evidence>
<reference evidence="2 3" key="1">
    <citation type="submission" date="2024-01" db="EMBL/GenBank/DDBJ databases">
        <title>Genome insights into Plantactinospora veratri sp. nov.</title>
        <authorList>
            <person name="Wang L."/>
        </authorList>
    </citation>
    <scope>NUCLEOTIDE SEQUENCE [LARGE SCALE GENOMIC DNA]</scope>
    <source>
        <strain evidence="2 3">NEAU-FHS4</strain>
    </source>
</reference>
<keyword evidence="3" id="KW-1185">Reference proteome</keyword>
<organism evidence="2 3">
    <name type="scientific">Plantactinospora veratri</name>
    <dbReference type="NCBI Taxonomy" id="1436122"/>
    <lineage>
        <taxon>Bacteria</taxon>
        <taxon>Bacillati</taxon>
        <taxon>Actinomycetota</taxon>
        <taxon>Actinomycetes</taxon>
        <taxon>Micromonosporales</taxon>
        <taxon>Micromonosporaceae</taxon>
        <taxon>Plantactinospora</taxon>
    </lineage>
</organism>
<sequence length="468" mass="50740">MTVSVLTGLVLQFLAAVLVHVTIRGDWLRRPAALMLLMAILGHGITEIMQWIWPGRNGYFRDYVSQAALDNWIRLVSVAILSYAVAYVLVLRVGRRDAGTAGGESAARISRLRLGWLLLLAAPLLLATFQGRGALQPVAPGQTASRENYALVGLAGQFLVPLLAVIGAIVLVRYGTRWMLPLFVVQGALLSMAGSRSMIVTACLLSLFGARLCGVRLSRKQVAWVVVVVAFFTVLISSTRSVAGRETFTQGIGAERRIDGLVNGVAALPSAESREAVLNDFVYRFDTNTFGTLVLESLSRHTPPVGLATTRNNLLIVVPSFLNPEKLSSTVESRSEESFLDRRFGLDQRVDWLPGIFGTMLGYFGPLGLPVLALLFGAAMGFAERLVLRRATTARFLLGVGLTQCALLYSAGPQALFVTMRGVLLFVLLLWVAAALRRGYAAARFRTDPVGTSRLKGLKETKNVKVAP</sequence>
<evidence type="ECO:0000313" key="3">
    <source>
        <dbReference type="Proteomes" id="UP001339911"/>
    </source>
</evidence>
<keyword evidence="1" id="KW-1133">Transmembrane helix</keyword>
<feature type="transmembrane region" description="Helical" evidence="1">
    <location>
        <begin position="72"/>
        <end position="91"/>
    </location>
</feature>